<dbReference type="OrthoDB" id="9799347at2"/>
<evidence type="ECO:0000256" key="1">
    <source>
        <dbReference type="ARBA" id="ARBA00004196"/>
    </source>
</evidence>
<evidence type="ECO:0000256" key="3">
    <source>
        <dbReference type="ARBA" id="ARBA00023157"/>
    </source>
</evidence>
<dbReference type="InterPro" id="IPR017937">
    <property type="entry name" value="Thioredoxin_CS"/>
</dbReference>
<dbReference type="EMBL" id="SGIS01000001">
    <property type="protein sequence ID" value="RZF66434.1"/>
    <property type="molecule type" value="Genomic_DNA"/>
</dbReference>
<dbReference type="InterPro" id="IPR036249">
    <property type="entry name" value="Thioredoxin-like_sf"/>
</dbReference>
<evidence type="ECO:0000313" key="7">
    <source>
        <dbReference type="Proteomes" id="UP000292085"/>
    </source>
</evidence>
<accession>A0A4Q6Y8I4</accession>
<feature type="domain" description="Thioredoxin" evidence="5">
    <location>
        <begin position="36"/>
        <end position="176"/>
    </location>
</feature>
<protein>
    <submittedName>
        <fullName evidence="6">Redoxin domain-containing protein</fullName>
    </submittedName>
</protein>
<dbReference type="GO" id="GO:0015036">
    <property type="term" value="F:disulfide oxidoreductase activity"/>
    <property type="evidence" value="ECO:0007669"/>
    <property type="project" value="UniProtKB-ARBA"/>
</dbReference>
<dbReference type="GO" id="GO:0030313">
    <property type="term" value="C:cell envelope"/>
    <property type="evidence" value="ECO:0007669"/>
    <property type="project" value="UniProtKB-SubCell"/>
</dbReference>
<evidence type="ECO:0000256" key="2">
    <source>
        <dbReference type="ARBA" id="ARBA00022748"/>
    </source>
</evidence>
<dbReference type="Proteomes" id="UP000292085">
    <property type="component" value="Unassembled WGS sequence"/>
</dbReference>
<name>A0A4Q6Y8I4_9SPHN</name>
<reference evidence="6 7" key="1">
    <citation type="submission" date="2019-02" db="EMBL/GenBank/DDBJ databases">
        <authorList>
            <person name="Li Y."/>
        </authorList>
    </citation>
    <scope>NUCLEOTIDE SEQUENCE [LARGE SCALE GENOMIC DNA]</scope>
    <source>
        <strain evidence="6 7">3-7</strain>
    </source>
</reference>
<dbReference type="InterPro" id="IPR050553">
    <property type="entry name" value="Thioredoxin_ResA/DsbE_sf"/>
</dbReference>
<sequence>MKGGVKLWLPLLAFAAVLALIAMALYRPADRTVYSAMVGKPLPAFDTPPLLSGKPGLASAAFRDGKPKLLNIFASWCVPCAAEAPQLMALKAAGVTIEGVAIRDTPQAMRDFLARGGDPYAAIGDDKASAVQLALGSSGVPESFLIDGKGTILLQHVGDIRADEVPGIVARLKAAQ</sequence>
<dbReference type="SUPFAM" id="SSF52833">
    <property type="entry name" value="Thioredoxin-like"/>
    <property type="match status" value="1"/>
</dbReference>
<dbReference type="Pfam" id="PF08534">
    <property type="entry name" value="Redoxin"/>
    <property type="match status" value="1"/>
</dbReference>
<comment type="subcellular location">
    <subcellularLocation>
        <location evidence="1">Cell envelope</location>
    </subcellularLocation>
</comment>
<dbReference type="PANTHER" id="PTHR42852">
    <property type="entry name" value="THIOL:DISULFIDE INTERCHANGE PROTEIN DSBE"/>
    <property type="match status" value="1"/>
</dbReference>
<keyword evidence="7" id="KW-1185">Reference proteome</keyword>
<keyword evidence="2" id="KW-0201">Cytochrome c-type biogenesis</keyword>
<proteinExistence type="predicted"/>
<keyword evidence="3" id="KW-1015">Disulfide bond</keyword>
<dbReference type="AlphaFoldDB" id="A0A4Q6Y8I4"/>
<comment type="caution">
    <text evidence="6">The sequence shown here is derived from an EMBL/GenBank/DDBJ whole genome shotgun (WGS) entry which is preliminary data.</text>
</comment>
<dbReference type="PROSITE" id="PS00194">
    <property type="entry name" value="THIOREDOXIN_1"/>
    <property type="match status" value="1"/>
</dbReference>
<evidence type="ECO:0000256" key="4">
    <source>
        <dbReference type="ARBA" id="ARBA00023284"/>
    </source>
</evidence>
<evidence type="ECO:0000313" key="6">
    <source>
        <dbReference type="EMBL" id="RZF66434.1"/>
    </source>
</evidence>
<dbReference type="PROSITE" id="PS51352">
    <property type="entry name" value="THIOREDOXIN_2"/>
    <property type="match status" value="1"/>
</dbReference>
<gene>
    <name evidence="6" type="ORF">EWE75_00810</name>
</gene>
<organism evidence="6 7">
    <name type="scientific">Sphingomonas populi</name>
    <dbReference type="NCBI Taxonomy" id="2484750"/>
    <lineage>
        <taxon>Bacteria</taxon>
        <taxon>Pseudomonadati</taxon>
        <taxon>Pseudomonadota</taxon>
        <taxon>Alphaproteobacteria</taxon>
        <taxon>Sphingomonadales</taxon>
        <taxon>Sphingomonadaceae</taxon>
        <taxon>Sphingomonas</taxon>
    </lineage>
</organism>
<dbReference type="InterPro" id="IPR013740">
    <property type="entry name" value="Redoxin"/>
</dbReference>
<dbReference type="Gene3D" id="3.40.30.10">
    <property type="entry name" value="Glutaredoxin"/>
    <property type="match status" value="1"/>
</dbReference>
<evidence type="ECO:0000259" key="5">
    <source>
        <dbReference type="PROSITE" id="PS51352"/>
    </source>
</evidence>
<dbReference type="GO" id="GO:0017004">
    <property type="term" value="P:cytochrome complex assembly"/>
    <property type="evidence" value="ECO:0007669"/>
    <property type="project" value="UniProtKB-KW"/>
</dbReference>
<dbReference type="InterPro" id="IPR013766">
    <property type="entry name" value="Thioredoxin_domain"/>
</dbReference>
<dbReference type="PANTHER" id="PTHR42852:SF6">
    <property type="entry name" value="THIOL:DISULFIDE INTERCHANGE PROTEIN DSBE"/>
    <property type="match status" value="1"/>
</dbReference>
<dbReference type="RefSeq" id="WP_130154793.1">
    <property type="nucleotide sequence ID" value="NZ_SGIS01000001.1"/>
</dbReference>
<keyword evidence="4" id="KW-0676">Redox-active center</keyword>